<dbReference type="Gene3D" id="3.40.50.1820">
    <property type="entry name" value="alpha/beta hydrolase"/>
    <property type="match status" value="1"/>
</dbReference>
<dbReference type="KEGG" id="lul:LPB138_11955"/>
<dbReference type="PANTHER" id="PTHR43798">
    <property type="entry name" value="MONOACYLGLYCEROL LIPASE"/>
    <property type="match status" value="1"/>
</dbReference>
<accession>A0A1D8P9S9</accession>
<reference evidence="2 3" key="1">
    <citation type="submission" date="2016-10" db="EMBL/GenBank/DDBJ databases">
        <title>Lutibacter sp. LPB0138, isolated from marine gastropod.</title>
        <authorList>
            <person name="Kim E."/>
            <person name="Yi H."/>
        </authorList>
    </citation>
    <scope>NUCLEOTIDE SEQUENCE [LARGE SCALE GENOMIC DNA]</scope>
    <source>
        <strain evidence="2 3">LPB0138</strain>
    </source>
</reference>
<dbReference type="InterPro" id="IPR000073">
    <property type="entry name" value="AB_hydrolase_1"/>
</dbReference>
<evidence type="ECO:0000313" key="3">
    <source>
        <dbReference type="Proteomes" id="UP000176050"/>
    </source>
</evidence>
<dbReference type="Proteomes" id="UP000176050">
    <property type="component" value="Chromosome"/>
</dbReference>
<proteinExistence type="predicted"/>
<keyword evidence="2" id="KW-0378">Hydrolase</keyword>
<name>A0A1D8P9S9_9FLAO</name>
<dbReference type="Pfam" id="PF00561">
    <property type="entry name" value="Abhydrolase_1"/>
    <property type="match status" value="1"/>
</dbReference>
<gene>
    <name evidence="2" type="ORF">LPB138_11955</name>
</gene>
<protein>
    <submittedName>
        <fullName evidence="2">Alpha/beta hydrolase</fullName>
    </submittedName>
</protein>
<evidence type="ECO:0000313" key="2">
    <source>
        <dbReference type="EMBL" id="AOW21350.1"/>
    </source>
</evidence>
<dbReference type="AlphaFoldDB" id="A0A1D8P9S9"/>
<dbReference type="OrthoDB" id="252464at2"/>
<feature type="domain" description="AB hydrolase-1" evidence="1">
    <location>
        <begin position="21"/>
        <end position="122"/>
    </location>
</feature>
<dbReference type="PRINTS" id="PR00111">
    <property type="entry name" value="ABHYDROLASE"/>
</dbReference>
<keyword evidence="3" id="KW-1185">Reference proteome</keyword>
<organism evidence="2 3">
    <name type="scientific">Urechidicola croceus</name>
    <dbReference type="NCBI Taxonomy" id="1850246"/>
    <lineage>
        <taxon>Bacteria</taxon>
        <taxon>Pseudomonadati</taxon>
        <taxon>Bacteroidota</taxon>
        <taxon>Flavobacteriia</taxon>
        <taxon>Flavobacteriales</taxon>
        <taxon>Flavobacteriaceae</taxon>
        <taxon>Urechidicola</taxon>
    </lineage>
</organism>
<dbReference type="InterPro" id="IPR050266">
    <property type="entry name" value="AB_hydrolase_sf"/>
</dbReference>
<dbReference type="GO" id="GO:0016787">
    <property type="term" value="F:hydrolase activity"/>
    <property type="evidence" value="ECO:0007669"/>
    <property type="project" value="UniProtKB-KW"/>
</dbReference>
<sequence length="259" mass="29050">MPVFLYKNININYTSTGQGGVIVLLHGFLENISMWKNIIPILSKKNRIIAIDLLGHGDTGNLGYIHSMEDQAEMIKSLLSSLKLRKFTLIGHSMGGYIALAFADLYPNSTKGFCLMNSTSYADSEEKKINRDRAIIAVKQNHKTFIKVSIPQLFSIENRKKLKSEIKLATNECLKTSKQGVIASLEGMKTRIDRTHILQNSNLNILLILGENDPVLDVDIHLKQVNNIKVKTAILPHGHMSHIESKNELIKTLDDFVKS</sequence>
<dbReference type="InterPro" id="IPR029058">
    <property type="entry name" value="AB_hydrolase_fold"/>
</dbReference>
<dbReference type="EMBL" id="CP017478">
    <property type="protein sequence ID" value="AOW21350.1"/>
    <property type="molecule type" value="Genomic_DNA"/>
</dbReference>
<evidence type="ECO:0000259" key="1">
    <source>
        <dbReference type="Pfam" id="PF00561"/>
    </source>
</evidence>
<dbReference type="STRING" id="1850246.LPB138_11955"/>
<dbReference type="RefSeq" id="WP_070237506.1">
    <property type="nucleotide sequence ID" value="NZ_CP017478.1"/>
</dbReference>
<dbReference type="SUPFAM" id="SSF53474">
    <property type="entry name" value="alpha/beta-Hydrolases"/>
    <property type="match status" value="1"/>
</dbReference>
<dbReference type="GO" id="GO:0016020">
    <property type="term" value="C:membrane"/>
    <property type="evidence" value="ECO:0007669"/>
    <property type="project" value="TreeGrafter"/>
</dbReference>
<dbReference type="PANTHER" id="PTHR43798:SF33">
    <property type="entry name" value="HYDROLASE, PUTATIVE (AFU_ORTHOLOGUE AFUA_2G14860)-RELATED"/>
    <property type="match status" value="1"/>
</dbReference>